<dbReference type="AlphaFoldDB" id="A0ABD2IML6"/>
<keyword evidence="3" id="KW-1185">Reference proteome</keyword>
<feature type="compositionally biased region" description="Basic and acidic residues" evidence="1">
    <location>
        <begin position="65"/>
        <end position="74"/>
    </location>
</feature>
<protein>
    <recommendedName>
        <fullName evidence="4">Effector protein</fullName>
    </recommendedName>
</protein>
<sequence length="147" mass="16499">MICILHRSKHHINAGPLDAEKSHSNGEGIHKYEAEKPKIGEVAKLNHGETKTEMNESGGHIHSLPTDHGDNYYDHEVGANDIKMNEMKMHQENSNNKEQEQIMHPKSHDGVCKIHEDVKLDSNEDIFGQHVSGEERPPVAEPMPMSA</sequence>
<evidence type="ECO:0008006" key="4">
    <source>
        <dbReference type="Google" id="ProtNLM"/>
    </source>
</evidence>
<dbReference type="EMBL" id="JBICCN010000293">
    <property type="protein sequence ID" value="KAL3080526.1"/>
    <property type="molecule type" value="Genomic_DNA"/>
</dbReference>
<comment type="caution">
    <text evidence="2">The sequence shown here is derived from an EMBL/GenBank/DDBJ whole genome shotgun (WGS) entry which is preliminary data.</text>
</comment>
<evidence type="ECO:0000313" key="3">
    <source>
        <dbReference type="Proteomes" id="UP001620645"/>
    </source>
</evidence>
<evidence type="ECO:0000313" key="2">
    <source>
        <dbReference type="EMBL" id="KAL3080526.1"/>
    </source>
</evidence>
<feature type="region of interest" description="Disordered" evidence="1">
    <location>
        <begin position="50"/>
        <end position="74"/>
    </location>
</feature>
<organism evidence="2 3">
    <name type="scientific">Heterodera schachtii</name>
    <name type="common">Sugarbeet cyst nematode worm</name>
    <name type="synonym">Tylenchus schachtii</name>
    <dbReference type="NCBI Taxonomy" id="97005"/>
    <lineage>
        <taxon>Eukaryota</taxon>
        <taxon>Metazoa</taxon>
        <taxon>Ecdysozoa</taxon>
        <taxon>Nematoda</taxon>
        <taxon>Chromadorea</taxon>
        <taxon>Rhabditida</taxon>
        <taxon>Tylenchina</taxon>
        <taxon>Tylenchomorpha</taxon>
        <taxon>Tylenchoidea</taxon>
        <taxon>Heteroderidae</taxon>
        <taxon>Heteroderinae</taxon>
        <taxon>Heterodera</taxon>
    </lineage>
</organism>
<proteinExistence type="predicted"/>
<dbReference type="Proteomes" id="UP001620645">
    <property type="component" value="Unassembled WGS sequence"/>
</dbReference>
<reference evidence="2 3" key="1">
    <citation type="submission" date="2024-10" db="EMBL/GenBank/DDBJ databases">
        <authorList>
            <person name="Kim D."/>
        </authorList>
    </citation>
    <scope>NUCLEOTIDE SEQUENCE [LARGE SCALE GENOMIC DNA]</scope>
    <source>
        <strain evidence="2">Taebaek</strain>
    </source>
</reference>
<accession>A0ABD2IML6</accession>
<evidence type="ECO:0000256" key="1">
    <source>
        <dbReference type="SAM" id="MobiDB-lite"/>
    </source>
</evidence>
<gene>
    <name evidence="2" type="ORF">niasHS_013720</name>
</gene>
<name>A0ABD2IML6_HETSC</name>